<dbReference type="Proteomes" id="UP000828048">
    <property type="component" value="Chromosome 4"/>
</dbReference>
<dbReference type="EMBL" id="CM037154">
    <property type="protein sequence ID" value="KAH7861491.1"/>
    <property type="molecule type" value="Genomic_DNA"/>
</dbReference>
<name>A0ACB7Z6I9_9ERIC</name>
<evidence type="ECO:0000313" key="1">
    <source>
        <dbReference type="EMBL" id="KAH7861491.1"/>
    </source>
</evidence>
<comment type="caution">
    <text evidence="1">The sequence shown here is derived from an EMBL/GenBank/DDBJ whole genome shotgun (WGS) entry which is preliminary data.</text>
</comment>
<reference evidence="1 2" key="1">
    <citation type="journal article" date="2021" name="Hortic Res">
        <title>High-quality reference genome and annotation aids understanding of berry development for evergreen blueberry (Vaccinium darrowii).</title>
        <authorList>
            <person name="Yu J."/>
            <person name="Hulse-Kemp A.M."/>
            <person name="Babiker E."/>
            <person name="Staton M."/>
        </authorList>
    </citation>
    <scope>NUCLEOTIDE SEQUENCE [LARGE SCALE GENOMIC DNA]</scope>
    <source>
        <strain evidence="2">cv. NJ 8807/NJ 8810</strain>
        <tissue evidence="1">Young leaf</tissue>
    </source>
</reference>
<gene>
    <name evidence="1" type="ORF">Vadar_026822</name>
</gene>
<sequence>MIEKFDKYRSVIHGVVGVSTVLDPRYKIKVLEFYFQKLFGEDYKEEVEQVCALCYKLVKEYNCRSPNLVEGIGDSSSQSSSMDIESLSEFDVFILQSKRKMKGESSSGYATIYDDMESGDSCVTREEMGAYSFFPVAIVIPSIGVPRCRRRLLPVADFIFDFTVEVELDKEKSERRRPEGI</sequence>
<evidence type="ECO:0000313" key="2">
    <source>
        <dbReference type="Proteomes" id="UP000828048"/>
    </source>
</evidence>
<proteinExistence type="predicted"/>
<protein>
    <submittedName>
        <fullName evidence="1">Uncharacterized protein</fullName>
    </submittedName>
</protein>
<organism evidence="1 2">
    <name type="scientific">Vaccinium darrowii</name>
    <dbReference type="NCBI Taxonomy" id="229202"/>
    <lineage>
        <taxon>Eukaryota</taxon>
        <taxon>Viridiplantae</taxon>
        <taxon>Streptophyta</taxon>
        <taxon>Embryophyta</taxon>
        <taxon>Tracheophyta</taxon>
        <taxon>Spermatophyta</taxon>
        <taxon>Magnoliopsida</taxon>
        <taxon>eudicotyledons</taxon>
        <taxon>Gunneridae</taxon>
        <taxon>Pentapetalae</taxon>
        <taxon>asterids</taxon>
        <taxon>Ericales</taxon>
        <taxon>Ericaceae</taxon>
        <taxon>Vaccinioideae</taxon>
        <taxon>Vaccinieae</taxon>
        <taxon>Vaccinium</taxon>
    </lineage>
</organism>
<keyword evidence="2" id="KW-1185">Reference proteome</keyword>
<accession>A0ACB7Z6I9</accession>